<dbReference type="Proteomes" id="UP000001227">
    <property type="component" value="Chromosome"/>
</dbReference>
<dbReference type="EMBL" id="CP001102">
    <property type="protein sequence ID" value="ACP20917.1"/>
    <property type="molecule type" value="Genomic_DNA"/>
</dbReference>
<dbReference type="HOGENOM" id="CLU_195738_0_0_10"/>
<dbReference type="eggNOG" id="ENOG502ZRN3">
    <property type="taxonomic scope" value="Bacteria"/>
</dbReference>
<accession>C3L4J9</accession>
<evidence type="ECO:0000313" key="1">
    <source>
        <dbReference type="EMBL" id="ACP20917.1"/>
    </source>
</evidence>
<gene>
    <name evidence="1" type="ordered locus">Aasi_1596</name>
</gene>
<reference evidence="1 2" key="1">
    <citation type="journal article" date="2010" name="J. Bacteriol.">
        <title>The genome of the amoeba symbiont 'Candidatus Amoebophilus asiaticus' reveals common mechanisms for host cell interaction among amoeba-associated bacteria.</title>
        <authorList>
            <person name="Schmitz-Esser S."/>
            <person name="Tischler P."/>
            <person name="Arnold R."/>
            <person name="Montanaro J."/>
            <person name="Wagner M."/>
            <person name="Rattei T."/>
            <person name="Horn M."/>
        </authorList>
    </citation>
    <scope>NUCLEOTIDE SEQUENCE [LARGE SCALE GENOMIC DNA]</scope>
    <source>
        <strain evidence="1 2">5a2</strain>
    </source>
</reference>
<keyword evidence="2" id="KW-1185">Reference proteome</keyword>
<name>C3L4J9_AMOA5</name>
<organism evidence="1 2">
    <name type="scientific">Amoebophilus asiaticus (strain 5a2)</name>
    <dbReference type="NCBI Taxonomy" id="452471"/>
    <lineage>
        <taxon>Bacteria</taxon>
        <taxon>Pseudomonadati</taxon>
        <taxon>Bacteroidota</taxon>
        <taxon>Cytophagia</taxon>
        <taxon>Cytophagales</taxon>
        <taxon>Amoebophilaceae</taxon>
        <taxon>Candidatus Amoebophilus</taxon>
    </lineage>
</organism>
<proteinExistence type="predicted"/>
<dbReference type="AlphaFoldDB" id="C3L4J9"/>
<evidence type="ECO:0000313" key="2">
    <source>
        <dbReference type="Proteomes" id="UP000001227"/>
    </source>
</evidence>
<protein>
    <submittedName>
        <fullName evidence="1">Uncharacterized protein</fullName>
    </submittedName>
</protein>
<dbReference type="KEGG" id="aas:Aasi_1596"/>
<sequence>MVPLPRYYPHIIPSVAGIFTSLDGMIEIFKLSFGYRLELISKEVLASIQTPITVNQDLYKWEIRCLYDRNKLDSYYGLGW</sequence>
<dbReference type="RefSeq" id="WP_012472650.1">
    <property type="nucleotide sequence ID" value="NC_010830.1"/>
</dbReference>